<feature type="DNA-binding region" description="H-T-H motif" evidence="4">
    <location>
        <begin position="44"/>
        <end position="63"/>
    </location>
</feature>
<evidence type="ECO:0000313" key="6">
    <source>
        <dbReference type="EMBL" id="MFC0407279.1"/>
    </source>
</evidence>
<protein>
    <submittedName>
        <fullName evidence="6">TetR/AcrR family transcriptional regulator</fullName>
    </submittedName>
</protein>
<dbReference type="Pfam" id="PF14246">
    <property type="entry name" value="TetR_C_7"/>
    <property type="match status" value="1"/>
</dbReference>
<evidence type="ECO:0000256" key="4">
    <source>
        <dbReference type="PROSITE-ProRule" id="PRU00335"/>
    </source>
</evidence>
<sequence length="217" mass="24012">MDAIAPLSVLAPPPPAQEDMEALRERVLRCAETCFVHQGFHVTTMDAIARDARCSKKTIYKLFSSKGELFNALLTRFRLEIGQLRVDPDWEPGHAIRYFLEAMADILLRDRSVALVRIAMSEAGRMEMSNPALNSSASAIARSGLEDYLAELQRRGSHDVGEPIEATRMLIGMALGAFHHELLTGLKAEVPRQELLARIEQAVRIFLRGTQCVGAAA</sequence>
<evidence type="ECO:0000256" key="3">
    <source>
        <dbReference type="ARBA" id="ARBA00023163"/>
    </source>
</evidence>
<dbReference type="InterPro" id="IPR001647">
    <property type="entry name" value="HTH_TetR"/>
</dbReference>
<dbReference type="Pfam" id="PF00440">
    <property type="entry name" value="TetR_N"/>
    <property type="match status" value="1"/>
</dbReference>
<gene>
    <name evidence="6" type="ORF">ACFFGY_03400</name>
</gene>
<dbReference type="SUPFAM" id="SSF46689">
    <property type="entry name" value="Homeodomain-like"/>
    <property type="match status" value="1"/>
</dbReference>
<name>A0ABV6JNU1_9PROT</name>
<dbReference type="Proteomes" id="UP001589865">
    <property type="component" value="Unassembled WGS sequence"/>
</dbReference>
<keyword evidence="1" id="KW-0805">Transcription regulation</keyword>
<organism evidence="6 7">
    <name type="scientific">Roseomonas elaeocarpi</name>
    <dbReference type="NCBI Taxonomy" id="907779"/>
    <lineage>
        <taxon>Bacteria</taxon>
        <taxon>Pseudomonadati</taxon>
        <taxon>Pseudomonadota</taxon>
        <taxon>Alphaproteobacteria</taxon>
        <taxon>Acetobacterales</taxon>
        <taxon>Roseomonadaceae</taxon>
        <taxon>Roseomonas</taxon>
    </lineage>
</organism>
<dbReference type="Gene3D" id="1.10.357.10">
    <property type="entry name" value="Tetracycline Repressor, domain 2"/>
    <property type="match status" value="1"/>
</dbReference>
<dbReference type="RefSeq" id="WP_377042975.1">
    <property type="nucleotide sequence ID" value="NZ_JBHLUN010000002.1"/>
</dbReference>
<dbReference type="PANTHER" id="PTHR30055:SF234">
    <property type="entry name" value="HTH-TYPE TRANSCRIPTIONAL REGULATOR BETI"/>
    <property type="match status" value="1"/>
</dbReference>
<accession>A0ABV6JNU1</accession>
<dbReference type="PANTHER" id="PTHR30055">
    <property type="entry name" value="HTH-TYPE TRANSCRIPTIONAL REGULATOR RUTR"/>
    <property type="match status" value="1"/>
</dbReference>
<proteinExistence type="predicted"/>
<reference evidence="6 7" key="1">
    <citation type="submission" date="2024-09" db="EMBL/GenBank/DDBJ databases">
        <authorList>
            <person name="Sun Q."/>
            <person name="Mori K."/>
        </authorList>
    </citation>
    <scope>NUCLEOTIDE SEQUENCE [LARGE SCALE GENOMIC DNA]</scope>
    <source>
        <strain evidence="6 7">TBRC 5777</strain>
    </source>
</reference>
<dbReference type="InterPro" id="IPR039536">
    <property type="entry name" value="TetR_C_Proteobacteria"/>
</dbReference>
<feature type="domain" description="HTH tetR-type" evidence="5">
    <location>
        <begin position="21"/>
        <end position="81"/>
    </location>
</feature>
<keyword evidence="2 4" id="KW-0238">DNA-binding</keyword>
<keyword evidence="7" id="KW-1185">Reference proteome</keyword>
<evidence type="ECO:0000256" key="2">
    <source>
        <dbReference type="ARBA" id="ARBA00023125"/>
    </source>
</evidence>
<comment type="caution">
    <text evidence="6">The sequence shown here is derived from an EMBL/GenBank/DDBJ whole genome shotgun (WGS) entry which is preliminary data.</text>
</comment>
<dbReference type="InterPro" id="IPR050109">
    <property type="entry name" value="HTH-type_TetR-like_transc_reg"/>
</dbReference>
<dbReference type="PROSITE" id="PS50977">
    <property type="entry name" value="HTH_TETR_2"/>
    <property type="match status" value="1"/>
</dbReference>
<evidence type="ECO:0000256" key="1">
    <source>
        <dbReference type="ARBA" id="ARBA00023015"/>
    </source>
</evidence>
<keyword evidence="3" id="KW-0804">Transcription</keyword>
<dbReference type="InterPro" id="IPR009057">
    <property type="entry name" value="Homeodomain-like_sf"/>
</dbReference>
<evidence type="ECO:0000259" key="5">
    <source>
        <dbReference type="PROSITE" id="PS50977"/>
    </source>
</evidence>
<evidence type="ECO:0000313" key="7">
    <source>
        <dbReference type="Proteomes" id="UP001589865"/>
    </source>
</evidence>
<dbReference type="EMBL" id="JBHLUN010000002">
    <property type="protein sequence ID" value="MFC0407279.1"/>
    <property type="molecule type" value="Genomic_DNA"/>
</dbReference>